<name>A0ABQ7JZW8_9FUNG</name>
<evidence type="ECO:0000313" key="1">
    <source>
        <dbReference type="EMBL" id="KAG0287963.1"/>
    </source>
</evidence>
<reference evidence="1 2" key="1">
    <citation type="journal article" date="2020" name="Fungal Divers.">
        <title>Resolving the Mortierellaceae phylogeny through synthesis of multi-gene phylogenetics and phylogenomics.</title>
        <authorList>
            <person name="Vandepol N."/>
            <person name="Liber J."/>
            <person name="Desiro A."/>
            <person name="Na H."/>
            <person name="Kennedy M."/>
            <person name="Barry K."/>
            <person name="Grigoriev I.V."/>
            <person name="Miller A.N."/>
            <person name="O'Donnell K."/>
            <person name="Stajich J.E."/>
            <person name="Bonito G."/>
        </authorList>
    </citation>
    <scope>NUCLEOTIDE SEQUENCE [LARGE SCALE GENOMIC DNA]</scope>
    <source>
        <strain evidence="1 2">AD045</strain>
    </source>
</reference>
<organism evidence="1 2">
    <name type="scientific">Linnemannia gamsii</name>
    <dbReference type="NCBI Taxonomy" id="64522"/>
    <lineage>
        <taxon>Eukaryota</taxon>
        <taxon>Fungi</taxon>
        <taxon>Fungi incertae sedis</taxon>
        <taxon>Mucoromycota</taxon>
        <taxon>Mortierellomycotina</taxon>
        <taxon>Mortierellomycetes</taxon>
        <taxon>Mortierellales</taxon>
        <taxon>Mortierellaceae</taxon>
        <taxon>Linnemannia</taxon>
    </lineage>
</organism>
<evidence type="ECO:0000313" key="2">
    <source>
        <dbReference type="Proteomes" id="UP001194696"/>
    </source>
</evidence>
<dbReference type="EMBL" id="JAAAIM010000445">
    <property type="protein sequence ID" value="KAG0287963.1"/>
    <property type="molecule type" value="Genomic_DNA"/>
</dbReference>
<dbReference type="Proteomes" id="UP001194696">
    <property type="component" value="Unassembled WGS sequence"/>
</dbReference>
<accession>A0ABQ7JZW8</accession>
<protein>
    <submittedName>
        <fullName evidence="1">Uncharacterized protein</fullName>
    </submittedName>
</protein>
<comment type="caution">
    <text evidence="1">The sequence shown here is derived from an EMBL/GenBank/DDBJ whole genome shotgun (WGS) entry which is preliminary data.</text>
</comment>
<gene>
    <name evidence="1" type="ORF">BGZ96_008198</name>
</gene>
<keyword evidence="2" id="KW-1185">Reference proteome</keyword>
<sequence>NKKMHCSAQYQYQQQQQQRQQQMLYQCQQYQYHYQQQQQQQQHALFYATQKVFYKALGYPLWPHYHVQISPSPGQQFISNESFTTYRRPAMYLLAPGLRDDDDDD</sequence>
<feature type="non-terminal residue" evidence="1">
    <location>
        <position position="1"/>
    </location>
</feature>
<proteinExistence type="predicted"/>